<name>A0A8T4L4C0_9ARCH</name>
<dbReference type="GO" id="GO:0045820">
    <property type="term" value="P:negative regulation of glycolytic process"/>
    <property type="evidence" value="ECO:0007669"/>
    <property type="project" value="TreeGrafter"/>
</dbReference>
<accession>A0A8T4L4C0</accession>
<evidence type="ECO:0000256" key="3">
    <source>
        <dbReference type="PIRSR" id="PIRSR613078-3"/>
    </source>
</evidence>
<reference evidence="4" key="1">
    <citation type="submission" date="2021-03" db="EMBL/GenBank/DDBJ databases">
        <authorList>
            <person name="Jaffe A."/>
        </authorList>
    </citation>
    <scope>NUCLEOTIDE SEQUENCE</scope>
    <source>
        <strain evidence="4">RIFCSPLOWO2_01_FULL_AR10_48_17</strain>
    </source>
</reference>
<feature type="binding site" evidence="2">
    <location>
        <position position="57"/>
    </location>
    <ligand>
        <name>substrate</name>
    </ligand>
</feature>
<dbReference type="Pfam" id="PF00300">
    <property type="entry name" value="His_Phos_1"/>
    <property type="match status" value="1"/>
</dbReference>
<dbReference type="GO" id="GO:0005829">
    <property type="term" value="C:cytosol"/>
    <property type="evidence" value="ECO:0007669"/>
    <property type="project" value="TreeGrafter"/>
</dbReference>
<keyword evidence="1" id="KW-0378">Hydrolase</keyword>
<gene>
    <name evidence="4" type="ORF">J4215_03645</name>
</gene>
<dbReference type="Proteomes" id="UP000675968">
    <property type="component" value="Unassembled WGS sequence"/>
</dbReference>
<dbReference type="CDD" id="cd07067">
    <property type="entry name" value="HP_PGM_like"/>
    <property type="match status" value="1"/>
</dbReference>
<dbReference type="SUPFAM" id="SSF53254">
    <property type="entry name" value="Phosphoglycerate mutase-like"/>
    <property type="match status" value="1"/>
</dbReference>
<dbReference type="GO" id="GO:0004331">
    <property type="term" value="F:fructose-2,6-bisphosphate 2-phosphatase activity"/>
    <property type="evidence" value="ECO:0007669"/>
    <property type="project" value="TreeGrafter"/>
</dbReference>
<protein>
    <submittedName>
        <fullName evidence="4">Histidine phosphatase family protein</fullName>
    </submittedName>
</protein>
<evidence type="ECO:0000313" key="4">
    <source>
        <dbReference type="EMBL" id="MBS3061651.1"/>
    </source>
</evidence>
<feature type="site" description="Transition state stabilizer" evidence="3">
    <location>
        <position position="150"/>
    </location>
</feature>
<organism evidence="4 5">
    <name type="scientific">Candidatus Iainarchaeum sp</name>
    <dbReference type="NCBI Taxonomy" id="3101447"/>
    <lineage>
        <taxon>Archaea</taxon>
        <taxon>Candidatus Iainarchaeota</taxon>
        <taxon>Candidatus Iainarchaeia</taxon>
        <taxon>Candidatus Iainarchaeales</taxon>
        <taxon>Candidatus Iainarchaeaceae</taxon>
        <taxon>Candidatus Iainarchaeum</taxon>
    </lineage>
</organism>
<dbReference type="InterPro" id="IPR013078">
    <property type="entry name" value="His_Pase_superF_clade-1"/>
</dbReference>
<dbReference type="PIRSF" id="PIRSF000709">
    <property type="entry name" value="6PFK_2-Ptase"/>
    <property type="match status" value="1"/>
</dbReference>
<dbReference type="InterPro" id="IPR029033">
    <property type="entry name" value="His_PPase_superfam"/>
</dbReference>
<feature type="binding site" evidence="2">
    <location>
        <begin position="7"/>
        <end position="14"/>
    </location>
    <ligand>
        <name>substrate</name>
    </ligand>
</feature>
<dbReference type="AlphaFoldDB" id="A0A8T4L4C0"/>
<dbReference type="PANTHER" id="PTHR46517:SF1">
    <property type="entry name" value="FRUCTOSE-2,6-BISPHOSPHATASE TIGAR"/>
    <property type="match status" value="1"/>
</dbReference>
<evidence type="ECO:0000256" key="2">
    <source>
        <dbReference type="PIRSR" id="PIRSR613078-2"/>
    </source>
</evidence>
<dbReference type="Gene3D" id="3.40.50.1240">
    <property type="entry name" value="Phosphoglycerate mutase-like"/>
    <property type="match status" value="1"/>
</dbReference>
<evidence type="ECO:0000256" key="1">
    <source>
        <dbReference type="ARBA" id="ARBA00022801"/>
    </source>
</evidence>
<dbReference type="PANTHER" id="PTHR46517">
    <property type="entry name" value="FRUCTOSE-2,6-BISPHOSPHATASE TIGAR"/>
    <property type="match status" value="1"/>
</dbReference>
<dbReference type="InterPro" id="IPR051695">
    <property type="entry name" value="Phosphoglycerate_Mutase"/>
</dbReference>
<dbReference type="EMBL" id="JAGVWC010000010">
    <property type="protein sequence ID" value="MBS3061651.1"/>
    <property type="molecule type" value="Genomic_DNA"/>
</dbReference>
<sequence length="229" mass="26583">MKLLLVRNAETLWNKEKRLHGYQDSPMTETGQQQMKTLASILENESIDVVYSSDLGRAIDTAKQIVSHHQELEIQKRRELRERSHGIAEGKTQHDVFEEYPKLQQERLKNKYTYKNPKGESYIDAEQRLRPFIEELKQKHFSHTVLLVSHAGINRIIIGVLSGLTPDETMAIDQPHDVVYVIDNADTAPEISRMNQTGIEKGILRREHLKKPSFEEEESENVELEDDWV</sequence>
<dbReference type="GO" id="GO:0043456">
    <property type="term" value="P:regulation of pentose-phosphate shunt"/>
    <property type="evidence" value="ECO:0007669"/>
    <property type="project" value="TreeGrafter"/>
</dbReference>
<comment type="caution">
    <text evidence="4">The sequence shown here is derived from an EMBL/GenBank/DDBJ whole genome shotgun (WGS) entry which is preliminary data.</text>
</comment>
<dbReference type="SMART" id="SM00855">
    <property type="entry name" value="PGAM"/>
    <property type="match status" value="1"/>
</dbReference>
<proteinExistence type="predicted"/>
<evidence type="ECO:0000313" key="5">
    <source>
        <dbReference type="Proteomes" id="UP000675968"/>
    </source>
</evidence>
<reference evidence="4" key="2">
    <citation type="submission" date="2021-05" db="EMBL/GenBank/DDBJ databases">
        <title>Protein family content uncovers lineage relationships and bacterial pathway maintenance mechanisms in DPANN archaea.</title>
        <authorList>
            <person name="Castelle C.J."/>
            <person name="Meheust R."/>
            <person name="Jaffe A.L."/>
            <person name="Seitz K."/>
            <person name="Gong X."/>
            <person name="Baker B.J."/>
            <person name="Banfield J.F."/>
        </authorList>
    </citation>
    <scope>NUCLEOTIDE SEQUENCE</scope>
    <source>
        <strain evidence="4">RIFCSPLOWO2_01_FULL_AR10_48_17</strain>
    </source>
</reference>